<reference evidence="1 2" key="1">
    <citation type="submission" date="2021-06" db="EMBL/GenBank/DDBJ databases">
        <title>Enterococcus alishanensis sp. nov., a novel lactic acid bacterium isolated from fresh coffee beans.</title>
        <authorList>
            <person name="Chen Y.-S."/>
        </authorList>
    </citation>
    <scope>NUCLEOTIDE SEQUENCE [LARGE SCALE GENOMIC DNA]</scope>
    <source>
        <strain evidence="1 2">ALS3</strain>
    </source>
</reference>
<keyword evidence="2" id="KW-1185">Reference proteome</keyword>
<gene>
    <name evidence="1" type="ORF">KUA55_16485</name>
</gene>
<protein>
    <submittedName>
        <fullName evidence="1">Uncharacterized protein</fullName>
    </submittedName>
</protein>
<organism evidence="1 2">
    <name type="scientific">Enterococcus alishanensis</name>
    <dbReference type="NCBI Taxonomy" id="1303817"/>
    <lineage>
        <taxon>Bacteria</taxon>
        <taxon>Bacillati</taxon>
        <taxon>Bacillota</taxon>
        <taxon>Bacilli</taxon>
        <taxon>Lactobacillales</taxon>
        <taxon>Enterococcaceae</taxon>
        <taxon>Enterococcus</taxon>
    </lineage>
</organism>
<proteinExistence type="predicted"/>
<accession>A0ABS6TH39</accession>
<dbReference type="EMBL" id="JAHUZB010000009">
    <property type="protein sequence ID" value="MBV7392282.1"/>
    <property type="molecule type" value="Genomic_DNA"/>
</dbReference>
<comment type="caution">
    <text evidence="1">The sequence shown here is derived from an EMBL/GenBank/DDBJ whole genome shotgun (WGS) entry which is preliminary data.</text>
</comment>
<sequence length="104" mass="12066">MWNKVIREKTVHNTILRNGLRLLHQKGACQNTDKTVLLEISEHLQNVMQLHLETKNLVIGIPGFGKEVMLLETDVQEFVPHYKIEQMIESAEGHFIRLKPLKTI</sequence>
<evidence type="ECO:0000313" key="2">
    <source>
        <dbReference type="Proteomes" id="UP000774130"/>
    </source>
</evidence>
<dbReference type="RefSeq" id="WP_218327494.1">
    <property type="nucleotide sequence ID" value="NZ_JAHUZB010000009.1"/>
</dbReference>
<evidence type="ECO:0000313" key="1">
    <source>
        <dbReference type="EMBL" id="MBV7392282.1"/>
    </source>
</evidence>
<dbReference type="Proteomes" id="UP000774130">
    <property type="component" value="Unassembled WGS sequence"/>
</dbReference>
<name>A0ABS6TH39_9ENTE</name>